<organism evidence="1 2">
    <name type="scientific">Mytilus galloprovincialis</name>
    <name type="common">Mediterranean mussel</name>
    <dbReference type="NCBI Taxonomy" id="29158"/>
    <lineage>
        <taxon>Eukaryota</taxon>
        <taxon>Metazoa</taxon>
        <taxon>Spiralia</taxon>
        <taxon>Lophotrochozoa</taxon>
        <taxon>Mollusca</taxon>
        <taxon>Bivalvia</taxon>
        <taxon>Autobranchia</taxon>
        <taxon>Pteriomorphia</taxon>
        <taxon>Mytilida</taxon>
        <taxon>Mytiloidea</taxon>
        <taxon>Mytilidae</taxon>
        <taxon>Mytilinae</taxon>
        <taxon>Mytilus</taxon>
    </lineage>
</organism>
<reference evidence="1" key="1">
    <citation type="submission" date="2018-11" db="EMBL/GenBank/DDBJ databases">
        <authorList>
            <person name="Alioto T."/>
            <person name="Alioto T."/>
        </authorList>
    </citation>
    <scope>NUCLEOTIDE SEQUENCE</scope>
</reference>
<evidence type="ECO:0000313" key="1">
    <source>
        <dbReference type="EMBL" id="VDH92278.1"/>
    </source>
</evidence>
<dbReference type="OrthoDB" id="6071540at2759"/>
<dbReference type="EMBL" id="UYJE01000320">
    <property type="protein sequence ID" value="VDH92278.1"/>
    <property type="molecule type" value="Genomic_DNA"/>
</dbReference>
<dbReference type="AlphaFoldDB" id="A0A8B6BMS4"/>
<dbReference type="Gene3D" id="2.120.10.30">
    <property type="entry name" value="TolB, C-terminal domain"/>
    <property type="match status" value="1"/>
</dbReference>
<protein>
    <submittedName>
        <fullName evidence="1">Uncharacterized protein</fullName>
    </submittedName>
</protein>
<dbReference type="InterPro" id="IPR011042">
    <property type="entry name" value="6-blade_b-propeller_TolB-like"/>
</dbReference>
<comment type="caution">
    <text evidence="1">The sequence shown here is derived from an EMBL/GenBank/DDBJ whole genome shotgun (WGS) entry which is preliminary data.</text>
</comment>
<evidence type="ECO:0000313" key="2">
    <source>
        <dbReference type="Proteomes" id="UP000596742"/>
    </source>
</evidence>
<name>A0A8B6BMS4_MYTGA</name>
<dbReference type="SUPFAM" id="SSF101898">
    <property type="entry name" value="NHL repeat"/>
    <property type="match status" value="1"/>
</dbReference>
<proteinExistence type="predicted"/>
<gene>
    <name evidence="1" type="ORF">MGAL_10B087588</name>
</gene>
<accession>A0A8B6BMS4</accession>
<dbReference type="Proteomes" id="UP000596742">
    <property type="component" value="Unassembled WGS sequence"/>
</dbReference>
<sequence length="464" mass="53474">MRGLLQSAIGTIKSKITEIDHEIEISKSADNNHYKLCTQWKEEIKTHAKRSKETVCRIIDVLADLNLHSIDEMMNRDIKSINNFQDELETKKLSLHCLLKSTNDIVKQCGDGKLLTDYAFLYNTLQNAVTQENRLMIFAPQFCFGNPIERKCIEKWFGLVTRREKPSTIGTSEIQMYSLPVVCNVTEFTKKSSFTFEKTRSLFGTCENKAWIHHMSQMGGECIQRYSTEDSEFHNYGYKVNITNEGSGFHNYGYKVNITNEHHILRATLNELWIKCGELIKKITVYFQNTEEIVRMPRSEKDTCCVFDDNRVVTYCVRDNCFNVVNIDGNWPVTLNKTTLKVTHADIKLRNFITTEPFMLIETCLKRIILTCQNKVVTLDKNFRICHVHENKGSDFRGICGDPYGNIFIVDYNLGKICLFNSNGNFLRNVSVQGISSPVDITRDSVGNIWLADKKNQVHILSYL</sequence>
<keyword evidence="2" id="KW-1185">Reference proteome</keyword>